<reference evidence="2 3" key="1">
    <citation type="submission" date="2022-12" db="EMBL/GenBank/DDBJ databases">
        <title>Genomic features and morphological characterization of a novel Knufia sp. strain isolated from spacecraft assembly facility.</title>
        <authorList>
            <person name="Teixeira M."/>
            <person name="Chander A.M."/>
            <person name="Stajich J.E."/>
            <person name="Venkateswaran K."/>
        </authorList>
    </citation>
    <scope>NUCLEOTIDE SEQUENCE [LARGE SCALE GENOMIC DNA]</scope>
    <source>
        <strain evidence="2 3">FJI-L2-BK-P2</strain>
    </source>
</reference>
<gene>
    <name evidence="2" type="ORF">OHC33_002188</name>
</gene>
<keyword evidence="3" id="KW-1185">Reference proteome</keyword>
<proteinExistence type="predicted"/>
<feature type="compositionally biased region" description="Basic and acidic residues" evidence="1">
    <location>
        <begin position="260"/>
        <end position="272"/>
    </location>
</feature>
<dbReference type="Proteomes" id="UP001316803">
    <property type="component" value="Unassembled WGS sequence"/>
</dbReference>
<protein>
    <submittedName>
        <fullName evidence="2">Uncharacterized protein</fullName>
    </submittedName>
</protein>
<sequence>MGAWERFTHKSVDTFLSPYGASAYTKPKPPSAQKIQASRALRSKYPGLARSPNESRLEWENTFAERHNRRKSRLKAAQPSSRHASVDRDDERHDQHSSRDRSVQAPRSRLMQSSDHRAETPPRHERRSGKQQPNYEAQEEEDDHEASPRHARRSKRKEKAHFTHHHKESSSEDEHNDRRESAVIAELSDDDRLRDSSPRRPSTAPSHSGASRSPSPAQGREVGISEDERRHSAISTDDDREPPSPRSPSPSPSHTPHSRAHSEEDYHEDPPAHKKSAHHLAPEDARRRRIRKSRAEAEDVKRYEGLDIRGEVHDEEGGSKAYRSRTVPVDVNKYSGLLPGEVDNEVDGSGDRTPGVLVEDYDDTGSPKARKHECRKDEDCQKRRTQKSTARAYDYRRPETFDVLREVEVGEDIESGKASRILAERNANTGMPRVRKHGRRQGYWIR</sequence>
<feature type="region of interest" description="Disordered" evidence="1">
    <location>
        <begin position="16"/>
        <end position="323"/>
    </location>
</feature>
<dbReference type="EMBL" id="JAKLMC020000004">
    <property type="protein sequence ID" value="KAK5956701.1"/>
    <property type="molecule type" value="Genomic_DNA"/>
</dbReference>
<evidence type="ECO:0000313" key="2">
    <source>
        <dbReference type="EMBL" id="KAK5956701.1"/>
    </source>
</evidence>
<feature type="compositionally biased region" description="Basic and acidic residues" evidence="1">
    <location>
        <begin position="168"/>
        <end position="181"/>
    </location>
</feature>
<organism evidence="2 3">
    <name type="scientific">Knufia fluminis</name>
    <dbReference type="NCBI Taxonomy" id="191047"/>
    <lineage>
        <taxon>Eukaryota</taxon>
        <taxon>Fungi</taxon>
        <taxon>Dikarya</taxon>
        <taxon>Ascomycota</taxon>
        <taxon>Pezizomycotina</taxon>
        <taxon>Eurotiomycetes</taxon>
        <taxon>Chaetothyriomycetidae</taxon>
        <taxon>Chaetothyriales</taxon>
        <taxon>Trichomeriaceae</taxon>
        <taxon>Knufia</taxon>
    </lineage>
</organism>
<evidence type="ECO:0000313" key="3">
    <source>
        <dbReference type="Proteomes" id="UP001316803"/>
    </source>
</evidence>
<evidence type="ECO:0000256" key="1">
    <source>
        <dbReference type="SAM" id="MobiDB-lite"/>
    </source>
</evidence>
<feature type="compositionally biased region" description="Basic and acidic residues" evidence="1">
    <location>
        <begin position="53"/>
        <end position="66"/>
    </location>
</feature>
<feature type="compositionally biased region" description="Basic residues" evidence="1">
    <location>
        <begin position="149"/>
        <end position="167"/>
    </location>
</feature>
<feature type="compositionally biased region" description="Basic and acidic residues" evidence="1">
    <location>
        <begin position="293"/>
        <end position="318"/>
    </location>
</feature>
<feature type="region of interest" description="Disordered" evidence="1">
    <location>
        <begin position="336"/>
        <end position="388"/>
    </location>
</feature>
<comment type="caution">
    <text evidence="2">The sequence shown here is derived from an EMBL/GenBank/DDBJ whole genome shotgun (WGS) entry which is preliminary data.</text>
</comment>
<name>A0AAN8EYN6_9EURO</name>
<feature type="compositionally biased region" description="Basic and acidic residues" evidence="1">
    <location>
        <begin position="114"/>
        <end position="123"/>
    </location>
</feature>
<dbReference type="AlphaFoldDB" id="A0AAN8EYN6"/>
<feature type="compositionally biased region" description="Polar residues" evidence="1">
    <location>
        <begin position="203"/>
        <end position="216"/>
    </location>
</feature>
<feature type="compositionally biased region" description="Pro residues" evidence="1">
    <location>
        <begin position="244"/>
        <end position="253"/>
    </location>
</feature>
<accession>A0AAN8EYN6</accession>
<feature type="compositionally biased region" description="Basic and acidic residues" evidence="1">
    <location>
        <begin position="84"/>
        <end position="102"/>
    </location>
</feature>